<organism evidence="1">
    <name type="scientific">Salix viminalis</name>
    <name type="common">Common osier</name>
    <name type="synonym">Basket willow</name>
    <dbReference type="NCBI Taxonomy" id="40686"/>
    <lineage>
        <taxon>Eukaryota</taxon>
        <taxon>Viridiplantae</taxon>
        <taxon>Streptophyta</taxon>
        <taxon>Embryophyta</taxon>
        <taxon>Tracheophyta</taxon>
        <taxon>Spermatophyta</taxon>
        <taxon>Magnoliopsida</taxon>
        <taxon>eudicotyledons</taxon>
        <taxon>Gunneridae</taxon>
        <taxon>Pentapetalae</taxon>
        <taxon>rosids</taxon>
        <taxon>fabids</taxon>
        <taxon>Malpighiales</taxon>
        <taxon>Salicaceae</taxon>
        <taxon>Saliceae</taxon>
        <taxon>Salix</taxon>
    </lineage>
</organism>
<reference evidence="1" key="1">
    <citation type="submission" date="2019-03" db="EMBL/GenBank/DDBJ databases">
        <authorList>
            <person name="Mank J."/>
            <person name="Almeida P."/>
        </authorList>
    </citation>
    <scope>NUCLEOTIDE SEQUENCE</scope>
    <source>
        <strain evidence="1">78183</strain>
    </source>
</reference>
<name>A0A6N2NF27_SALVM</name>
<protein>
    <submittedName>
        <fullName evidence="1">Uncharacterized protein</fullName>
    </submittedName>
</protein>
<evidence type="ECO:0000313" key="1">
    <source>
        <dbReference type="EMBL" id="VFU65773.1"/>
    </source>
</evidence>
<proteinExistence type="predicted"/>
<accession>A0A6N2NF27</accession>
<sequence length="102" mass="11774">MSWLLSRTVSEHASASSTVQMKNERTYSWEEADRQNTSKIELNGVVLQYILYPCYIETRAVLKWLQALLATKMESLLLDYSVYNASDSICYWFNSSIMSSDV</sequence>
<dbReference type="EMBL" id="CAADRP010002307">
    <property type="protein sequence ID" value="VFU65773.1"/>
    <property type="molecule type" value="Genomic_DNA"/>
</dbReference>
<dbReference type="AlphaFoldDB" id="A0A6N2NF27"/>
<gene>
    <name evidence="1" type="ORF">SVIM_LOCUS505869</name>
</gene>